<dbReference type="PANTHER" id="PTHR10039:SF17">
    <property type="entry name" value="FUNGAL STAND N-TERMINAL GOODBYE DOMAIN-CONTAINING PROTEIN-RELATED"/>
    <property type="match status" value="1"/>
</dbReference>
<keyword evidence="4" id="KW-1185">Reference proteome</keyword>
<dbReference type="PANTHER" id="PTHR10039">
    <property type="entry name" value="AMELOGENIN"/>
    <property type="match status" value="1"/>
</dbReference>
<gene>
    <name evidence="3" type="ORF">VNI00_006240</name>
</gene>
<keyword evidence="1" id="KW-0677">Repeat</keyword>
<dbReference type="AlphaFoldDB" id="A0AAW0D8L5"/>
<dbReference type="Gene3D" id="3.40.50.300">
    <property type="entry name" value="P-loop containing nucleotide triphosphate hydrolases"/>
    <property type="match status" value="1"/>
</dbReference>
<evidence type="ECO:0000313" key="4">
    <source>
        <dbReference type="Proteomes" id="UP001383192"/>
    </source>
</evidence>
<protein>
    <recommendedName>
        <fullName evidence="2">Nephrocystin 3-like N-terminal domain-containing protein</fullName>
    </recommendedName>
</protein>
<name>A0AAW0D8L5_9AGAR</name>
<dbReference type="InterPro" id="IPR027417">
    <property type="entry name" value="P-loop_NTPase"/>
</dbReference>
<organism evidence="3 4">
    <name type="scientific">Paramarasmius palmivorus</name>
    <dbReference type="NCBI Taxonomy" id="297713"/>
    <lineage>
        <taxon>Eukaryota</taxon>
        <taxon>Fungi</taxon>
        <taxon>Dikarya</taxon>
        <taxon>Basidiomycota</taxon>
        <taxon>Agaricomycotina</taxon>
        <taxon>Agaricomycetes</taxon>
        <taxon>Agaricomycetidae</taxon>
        <taxon>Agaricales</taxon>
        <taxon>Marasmiineae</taxon>
        <taxon>Marasmiaceae</taxon>
        <taxon>Paramarasmius</taxon>
    </lineage>
</organism>
<reference evidence="3 4" key="1">
    <citation type="submission" date="2024-01" db="EMBL/GenBank/DDBJ databases">
        <title>A draft genome for a cacao thread blight-causing isolate of Paramarasmius palmivorus.</title>
        <authorList>
            <person name="Baruah I.K."/>
            <person name="Bukari Y."/>
            <person name="Amoako-Attah I."/>
            <person name="Meinhardt L.W."/>
            <person name="Bailey B.A."/>
            <person name="Cohen S.P."/>
        </authorList>
    </citation>
    <scope>NUCLEOTIDE SEQUENCE [LARGE SCALE GENOMIC DNA]</scope>
    <source>
        <strain evidence="3 4">GH-12</strain>
    </source>
</reference>
<evidence type="ECO:0000313" key="3">
    <source>
        <dbReference type="EMBL" id="KAK7047912.1"/>
    </source>
</evidence>
<dbReference type="EMBL" id="JAYKXP010000018">
    <property type="protein sequence ID" value="KAK7047912.1"/>
    <property type="molecule type" value="Genomic_DNA"/>
</dbReference>
<proteinExistence type="predicted"/>
<feature type="domain" description="Nephrocystin 3-like N-terminal" evidence="2">
    <location>
        <begin position="25"/>
        <end position="189"/>
    </location>
</feature>
<comment type="caution">
    <text evidence="3">The sequence shown here is derived from an EMBL/GenBank/DDBJ whole genome shotgun (WGS) entry which is preliminary data.</text>
</comment>
<evidence type="ECO:0000259" key="2">
    <source>
        <dbReference type="Pfam" id="PF24883"/>
    </source>
</evidence>
<dbReference type="Pfam" id="PF24883">
    <property type="entry name" value="NPHP3_N"/>
    <property type="match status" value="1"/>
</dbReference>
<evidence type="ECO:0000256" key="1">
    <source>
        <dbReference type="ARBA" id="ARBA00022737"/>
    </source>
</evidence>
<dbReference type="Proteomes" id="UP001383192">
    <property type="component" value="Unassembled WGS sequence"/>
</dbReference>
<dbReference type="SUPFAM" id="SSF52540">
    <property type="entry name" value="P-loop containing nucleoside triphosphate hydrolases"/>
    <property type="match status" value="1"/>
</dbReference>
<accession>A0AAW0D8L5</accession>
<sequence length="739" mass="84796">MNATHDSDPVSVLNCHPGTRVRTLETLHEWISERRSKTRVQWVHGSAGVGKSAIAQKTAEDHRGRLVGAFFFSRNDPTRDKLDAFVATIAYQCCTSSHLRKVIGPLIIDAIRSDPNLFNNTAKVQFRKLLLEPFSIAKRSWQRNTPNLLVVDGIDECMDHPSQQQLIEIVDYTVSFDTPTPFIFLLCSRPETQISRYIENAGFASFLKRIEVSGTTVRFTGKLTESDLDIQKYFLEKFAELRRQYPILRDQGEMWPSRDDVTNLVQRASGQFIFAVTVIKFVDTNDVDDRPQDRLKTILSTEPGIIQASPYPALDLLYQQILSTCRHWDKVHAVLRLLVADHYVRHIPPLPSIVTELLQFRPGDVEMVLSQLRSVIYLPEDASSKIRILHASFTEFLLDRARSGNFFISRYSQEEYADFVALRLLHTLSFYTACYPPYNNYLSGHRSDAAITKWQAAAIAVTDSSTLSYYASQYWTLYCVQTEDPSASLLAKLEELDPYVAIALALTSESAPTFLDWNNCLQWAKYKSRAGALRTFIGKMNALLDHDGGFYIGYSKNCLRHSAIRTTLHAEWSYGHRTPSGGSHPFASGKESIWRYYQKWWKERHTMGQRRYPLVTQYEFELPENWVAVHVNGKSSSPIEYGLKVRERLTKDNQWGFDNDVVHDTLKWARENLVEDNDFVAFKAHLYELRDLFAGLAVPPSDPPIPKKTMIESVRQWLKRRTSNDLEADENRNGQQPER</sequence>
<dbReference type="InterPro" id="IPR056884">
    <property type="entry name" value="NPHP3-like_N"/>
</dbReference>